<dbReference type="RefSeq" id="XP_046016616.1">
    <property type="nucleotide sequence ID" value="XM_046152727.1"/>
</dbReference>
<keyword evidence="3" id="KW-1185">Reference proteome</keyword>
<proteinExistence type="predicted"/>
<feature type="region of interest" description="Disordered" evidence="1">
    <location>
        <begin position="118"/>
        <end position="151"/>
    </location>
</feature>
<protein>
    <submittedName>
        <fullName evidence="2">Uncharacterized protein</fullName>
    </submittedName>
</protein>
<name>A0A9P9BS36_9PEZI</name>
<evidence type="ECO:0000313" key="2">
    <source>
        <dbReference type="EMBL" id="KAH7037495.1"/>
    </source>
</evidence>
<dbReference type="GeneID" id="70182273"/>
<dbReference type="AlphaFoldDB" id="A0A9P9BS36"/>
<feature type="compositionally biased region" description="Polar residues" evidence="1">
    <location>
        <begin position="409"/>
        <end position="435"/>
    </location>
</feature>
<dbReference type="Proteomes" id="UP000756346">
    <property type="component" value="Unassembled WGS sequence"/>
</dbReference>
<gene>
    <name evidence="2" type="ORF">B0I36DRAFT_314182</name>
</gene>
<evidence type="ECO:0000313" key="3">
    <source>
        <dbReference type="Proteomes" id="UP000756346"/>
    </source>
</evidence>
<evidence type="ECO:0000256" key="1">
    <source>
        <dbReference type="SAM" id="MobiDB-lite"/>
    </source>
</evidence>
<comment type="caution">
    <text evidence="2">The sequence shown here is derived from an EMBL/GenBank/DDBJ whole genome shotgun (WGS) entry which is preliminary data.</text>
</comment>
<dbReference type="OrthoDB" id="4588713at2759"/>
<reference evidence="2" key="1">
    <citation type="journal article" date="2021" name="Nat. Commun.">
        <title>Genetic determinants of endophytism in the Arabidopsis root mycobiome.</title>
        <authorList>
            <person name="Mesny F."/>
            <person name="Miyauchi S."/>
            <person name="Thiergart T."/>
            <person name="Pickel B."/>
            <person name="Atanasova L."/>
            <person name="Karlsson M."/>
            <person name="Huettel B."/>
            <person name="Barry K.W."/>
            <person name="Haridas S."/>
            <person name="Chen C."/>
            <person name="Bauer D."/>
            <person name="Andreopoulos W."/>
            <person name="Pangilinan J."/>
            <person name="LaButti K."/>
            <person name="Riley R."/>
            <person name="Lipzen A."/>
            <person name="Clum A."/>
            <person name="Drula E."/>
            <person name="Henrissat B."/>
            <person name="Kohler A."/>
            <person name="Grigoriev I.V."/>
            <person name="Martin F.M."/>
            <person name="Hacquard S."/>
        </authorList>
    </citation>
    <scope>NUCLEOTIDE SEQUENCE</scope>
    <source>
        <strain evidence="2">MPI-CAGE-CH-0230</strain>
    </source>
</reference>
<dbReference type="EMBL" id="JAGTJQ010000002">
    <property type="protein sequence ID" value="KAH7037495.1"/>
    <property type="molecule type" value="Genomic_DNA"/>
</dbReference>
<feature type="compositionally biased region" description="Basic and acidic residues" evidence="1">
    <location>
        <begin position="88"/>
        <end position="97"/>
    </location>
</feature>
<feature type="region of interest" description="Disordered" evidence="1">
    <location>
        <begin position="75"/>
        <end position="101"/>
    </location>
</feature>
<feature type="compositionally biased region" description="Polar residues" evidence="1">
    <location>
        <begin position="118"/>
        <end position="129"/>
    </location>
</feature>
<organism evidence="2 3">
    <name type="scientific">Microdochium trichocladiopsis</name>
    <dbReference type="NCBI Taxonomy" id="1682393"/>
    <lineage>
        <taxon>Eukaryota</taxon>
        <taxon>Fungi</taxon>
        <taxon>Dikarya</taxon>
        <taxon>Ascomycota</taxon>
        <taxon>Pezizomycotina</taxon>
        <taxon>Sordariomycetes</taxon>
        <taxon>Xylariomycetidae</taxon>
        <taxon>Xylariales</taxon>
        <taxon>Microdochiaceae</taxon>
        <taxon>Microdochium</taxon>
    </lineage>
</organism>
<feature type="region of interest" description="Disordered" evidence="1">
    <location>
        <begin position="408"/>
        <end position="435"/>
    </location>
</feature>
<sequence>MLPSRTQSQAGIGTGGHPSAASYVLHYSPLQQNADRAISPTATSDPFSVANSVDEYYTTSSRPSPLTLDFTLFTPKPALSSTSTTREAWPDDGKRKDDEDDAIADDKLNQFSVKGLTSLASYPNPNQKAAQERLQRARPLPSPNNLINHGLRTLPKDLSWQPATDGQQTTKVALSASTLSKLPLNEGTLARSGSFHSANPLSLQPLQADVAHPLTAGPPGQRQVRPIGSQIPLLKLMTDKDKKDTNQQKHQALALNASHDGTFLAGSGMSMSPSYNMADEETASPTGLWTTHQGTRKIRDSLKAEEARYWYNGQLPTNFDRDTQAVDASWTHELLAEQDFMQHSQWRLARSVTHFGASHSRICLANSGMQMNTRDNDTTFASPQMASLYNIEGSNRLPNRATMAPCHYQQGSSLDSNNDGSQWHRQSPTRLLQVA</sequence>
<accession>A0A9P9BS36</accession>